<evidence type="ECO:0000256" key="3">
    <source>
        <dbReference type="ARBA" id="ARBA00071493"/>
    </source>
</evidence>
<keyword evidence="5" id="KW-1185">Reference proteome</keyword>
<dbReference type="PRINTS" id="PR00081">
    <property type="entry name" value="GDHRDH"/>
</dbReference>
<dbReference type="EMBL" id="CP048222">
    <property type="protein sequence ID" value="QHT70832.1"/>
    <property type="molecule type" value="Genomic_DNA"/>
</dbReference>
<organism evidence="4 5">
    <name type="scientific">Rhodocytophaga rosea</name>
    <dbReference type="NCBI Taxonomy" id="2704465"/>
    <lineage>
        <taxon>Bacteria</taxon>
        <taxon>Pseudomonadati</taxon>
        <taxon>Bacteroidota</taxon>
        <taxon>Cytophagia</taxon>
        <taxon>Cytophagales</taxon>
        <taxon>Rhodocytophagaceae</taxon>
        <taxon>Rhodocytophaga</taxon>
    </lineage>
</organism>
<dbReference type="Pfam" id="PF00106">
    <property type="entry name" value="adh_short"/>
    <property type="match status" value="1"/>
</dbReference>
<accession>A0A6C0GTZ9</accession>
<dbReference type="PANTHER" id="PTHR24320:SF227">
    <property type="entry name" value="RETINOL DEHYDROGENASE 11"/>
    <property type="match status" value="1"/>
</dbReference>
<dbReference type="KEGG" id="rhoz:GXP67_31390"/>
<sequence>MELIKTKFGFHSTADEVIEGIDLSGKRAIVTGASSGIGIETVRALAKAGAEVTLAVRNVEAGTKVANEIIAATANKKIYVAPLHLDDLTSINRFVDSWQEPLHVLVNNAGVMAIPELQKTASGIEMQFMTNYLGHFALSVGLQDALASAGSARIVVVSSSGHLLSPVVYDDINFLFRAYDPWLSYGQAKTACILFAVGATKRWAEKGITVNALNPGAILTNLQKHVGGRLRSAPELHKTPQQGAATSVLLAASPLLEGSGGHYFENCNQAITVPKRPDNYEGVAMYALNGDNADHLWDLSLQFLDQLN</sequence>
<dbReference type="FunFam" id="3.40.50.720:FF:000594">
    <property type="entry name" value="Short-chain oxidoreductase"/>
    <property type="match status" value="1"/>
</dbReference>
<dbReference type="InterPro" id="IPR002347">
    <property type="entry name" value="SDR_fam"/>
</dbReference>
<dbReference type="RefSeq" id="WP_162446789.1">
    <property type="nucleotide sequence ID" value="NZ_CP048222.1"/>
</dbReference>
<proteinExistence type="inferred from homology"/>
<dbReference type="GO" id="GO:0016491">
    <property type="term" value="F:oxidoreductase activity"/>
    <property type="evidence" value="ECO:0007669"/>
    <property type="project" value="UniProtKB-KW"/>
</dbReference>
<evidence type="ECO:0000313" key="4">
    <source>
        <dbReference type="EMBL" id="QHT70832.1"/>
    </source>
</evidence>
<evidence type="ECO:0000313" key="5">
    <source>
        <dbReference type="Proteomes" id="UP000480178"/>
    </source>
</evidence>
<dbReference type="SUPFAM" id="SSF51735">
    <property type="entry name" value="NAD(P)-binding Rossmann-fold domains"/>
    <property type="match status" value="1"/>
</dbReference>
<evidence type="ECO:0000256" key="1">
    <source>
        <dbReference type="ARBA" id="ARBA00006484"/>
    </source>
</evidence>
<evidence type="ECO:0000256" key="2">
    <source>
        <dbReference type="ARBA" id="ARBA00023002"/>
    </source>
</evidence>
<reference evidence="4 5" key="1">
    <citation type="submission" date="2020-01" db="EMBL/GenBank/DDBJ databases">
        <authorList>
            <person name="Kim M.K."/>
        </authorList>
    </citation>
    <scope>NUCLEOTIDE SEQUENCE [LARGE SCALE GENOMIC DNA]</scope>
    <source>
        <strain evidence="4 5">172606-1</strain>
    </source>
</reference>
<dbReference type="Gene3D" id="3.40.50.720">
    <property type="entry name" value="NAD(P)-binding Rossmann-like Domain"/>
    <property type="match status" value="1"/>
</dbReference>
<dbReference type="PANTHER" id="PTHR24320">
    <property type="entry name" value="RETINOL DEHYDROGENASE"/>
    <property type="match status" value="1"/>
</dbReference>
<dbReference type="InterPro" id="IPR036291">
    <property type="entry name" value="NAD(P)-bd_dom_sf"/>
</dbReference>
<name>A0A6C0GTZ9_9BACT</name>
<gene>
    <name evidence="4" type="ORF">GXP67_31390</name>
</gene>
<comment type="similarity">
    <text evidence="1">Belongs to the short-chain dehydrogenases/reductases (SDR) family.</text>
</comment>
<dbReference type="AlphaFoldDB" id="A0A6C0GTZ9"/>
<dbReference type="Proteomes" id="UP000480178">
    <property type="component" value="Chromosome"/>
</dbReference>
<dbReference type="CDD" id="cd05327">
    <property type="entry name" value="retinol-DH_like_SDR_c_like"/>
    <property type="match status" value="1"/>
</dbReference>
<protein>
    <recommendedName>
        <fullName evidence="3">Probable oxidoreductase</fullName>
    </recommendedName>
</protein>
<keyword evidence="2" id="KW-0560">Oxidoreductase</keyword>